<evidence type="ECO:0000256" key="1">
    <source>
        <dbReference type="ARBA" id="ARBA00009998"/>
    </source>
</evidence>
<dbReference type="EMBL" id="JBHTBR010000002">
    <property type="protein sequence ID" value="MFC7290962.1"/>
    <property type="molecule type" value="Genomic_DNA"/>
</dbReference>
<evidence type="ECO:0000313" key="7">
    <source>
        <dbReference type="EMBL" id="MFC7290962.1"/>
    </source>
</evidence>
<dbReference type="Pfam" id="PF02609">
    <property type="entry name" value="Exonuc_VII_S"/>
    <property type="match status" value="1"/>
</dbReference>
<dbReference type="PANTHER" id="PTHR34137">
    <property type="entry name" value="EXODEOXYRIBONUCLEASE 7 SMALL SUBUNIT"/>
    <property type="match status" value="1"/>
</dbReference>
<keyword evidence="5 6" id="KW-0269">Exonuclease</keyword>
<evidence type="ECO:0000256" key="4">
    <source>
        <dbReference type="ARBA" id="ARBA00022801"/>
    </source>
</evidence>
<comment type="catalytic activity">
    <reaction evidence="6">
        <text>Exonucleolytic cleavage in either 5'- to 3'- or 3'- to 5'-direction to yield nucleoside 5'-phosphates.</text>
        <dbReference type="EC" id="3.1.11.6"/>
    </reaction>
</comment>
<comment type="subcellular location">
    <subcellularLocation>
        <location evidence="6">Cytoplasm</location>
    </subcellularLocation>
</comment>
<keyword evidence="8" id="KW-1185">Reference proteome</keyword>
<dbReference type="Gene3D" id="1.10.287.1040">
    <property type="entry name" value="Exonuclease VII, small subunit"/>
    <property type="match status" value="1"/>
</dbReference>
<comment type="subunit">
    <text evidence="6">Heterooligomer composed of large and small subunits.</text>
</comment>
<dbReference type="InterPro" id="IPR037004">
    <property type="entry name" value="Exonuc_VII_ssu_sf"/>
</dbReference>
<keyword evidence="2 6" id="KW-0963">Cytoplasm</keyword>
<keyword evidence="4 6" id="KW-0378">Hydrolase</keyword>
<evidence type="ECO:0000256" key="3">
    <source>
        <dbReference type="ARBA" id="ARBA00022722"/>
    </source>
</evidence>
<keyword evidence="3 6" id="KW-0540">Nuclease</keyword>
<dbReference type="InterPro" id="IPR003761">
    <property type="entry name" value="Exonuc_VII_S"/>
</dbReference>
<dbReference type="SUPFAM" id="SSF116842">
    <property type="entry name" value="XseB-like"/>
    <property type="match status" value="1"/>
</dbReference>
<evidence type="ECO:0000256" key="5">
    <source>
        <dbReference type="ARBA" id="ARBA00022839"/>
    </source>
</evidence>
<proteinExistence type="inferred from homology"/>
<evidence type="ECO:0000256" key="2">
    <source>
        <dbReference type="ARBA" id="ARBA00022490"/>
    </source>
</evidence>
<dbReference type="HAMAP" id="MF_00337">
    <property type="entry name" value="Exonuc_7_S"/>
    <property type="match status" value="1"/>
</dbReference>
<comment type="caution">
    <text evidence="7">The sequence shown here is derived from an EMBL/GenBank/DDBJ whole genome shotgun (WGS) entry which is preliminary data.</text>
</comment>
<gene>
    <name evidence="6" type="primary">xseB</name>
    <name evidence="7" type="ORF">ACFQS8_05000</name>
</gene>
<accession>A0ABW2IIX3</accession>
<protein>
    <recommendedName>
        <fullName evidence="6">Exodeoxyribonuclease 7 small subunit</fullName>
        <ecNumber evidence="6">3.1.11.6</ecNumber>
    </recommendedName>
    <alternativeName>
        <fullName evidence="6">Exodeoxyribonuclease VII small subunit</fullName>
        <shortName evidence="6">Exonuclease VII small subunit</shortName>
    </alternativeName>
</protein>
<dbReference type="PANTHER" id="PTHR34137:SF1">
    <property type="entry name" value="EXODEOXYRIBONUCLEASE 7 SMALL SUBUNIT"/>
    <property type="match status" value="1"/>
</dbReference>
<dbReference type="EC" id="3.1.11.6" evidence="6"/>
<evidence type="ECO:0000313" key="8">
    <source>
        <dbReference type="Proteomes" id="UP001596492"/>
    </source>
</evidence>
<dbReference type="GO" id="GO:0008855">
    <property type="term" value="F:exodeoxyribonuclease VII activity"/>
    <property type="evidence" value="ECO:0007669"/>
    <property type="project" value="UniProtKB-EC"/>
</dbReference>
<evidence type="ECO:0000256" key="6">
    <source>
        <dbReference type="HAMAP-Rule" id="MF_00337"/>
    </source>
</evidence>
<reference evidence="8" key="1">
    <citation type="journal article" date="2019" name="Int. J. Syst. Evol. Microbiol.">
        <title>The Global Catalogue of Microorganisms (GCM) 10K type strain sequencing project: providing services to taxonomists for standard genome sequencing and annotation.</title>
        <authorList>
            <consortium name="The Broad Institute Genomics Platform"/>
            <consortium name="The Broad Institute Genome Sequencing Center for Infectious Disease"/>
            <person name="Wu L."/>
            <person name="Ma J."/>
        </authorList>
    </citation>
    <scope>NUCLEOTIDE SEQUENCE [LARGE SCALE GENOMIC DNA]</scope>
    <source>
        <strain evidence="8">CCUG 51308</strain>
    </source>
</reference>
<organism evidence="7 8">
    <name type="scientific">Hirschia litorea</name>
    <dbReference type="NCBI Taxonomy" id="1199156"/>
    <lineage>
        <taxon>Bacteria</taxon>
        <taxon>Pseudomonadati</taxon>
        <taxon>Pseudomonadota</taxon>
        <taxon>Alphaproteobacteria</taxon>
        <taxon>Hyphomonadales</taxon>
        <taxon>Hyphomonadaceae</taxon>
        <taxon>Hirschia</taxon>
    </lineage>
</organism>
<sequence>MAPVTSNKDIPKLNFEDALAELEGIVQQLESGDVPLEDSIVIYERGELLKSHCEKKLSAAETKVENIIVGSDGSASGVEPSDLK</sequence>
<dbReference type="NCBIfam" id="NF002139">
    <property type="entry name" value="PRK00977.1-3"/>
    <property type="match status" value="1"/>
</dbReference>
<comment type="function">
    <text evidence="6">Bidirectionally degrades single-stranded DNA into large acid-insoluble oligonucleotides, which are then degraded further into small acid-soluble oligonucleotides.</text>
</comment>
<name>A0ABW2IIX3_9PROT</name>
<comment type="similarity">
    <text evidence="1 6">Belongs to the XseB family.</text>
</comment>
<dbReference type="Proteomes" id="UP001596492">
    <property type="component" value="Unassembled WGS sequence"/>
</dbReference>
<dbReference type="RefSeq" id="WP_382166166.1">
    <property type="nucleotide sequence ID" value="NZ_JBHTBR010000002.1"/>
</dbReference>
<dbReference type="NCBIfam" id="TIGR01280">
    <property type="entry name" value="xseB"/>
    <property type="match status" value="1"/>
</dbReference>